<feature type="transmembrane region" description="Helical" evidence="1">
    <location>
        <begin position="69"/>
        <end position="88"/>
    </location>
</feature>
<gene>
    <name evidence="2" type="ORF">A3C86_00730</name>
</gene>
<protein>
    <submittedName>
        <fullName evidence="2">Uncharacterized protein</fullName>
    </submittedName>
</protein>
<proteinExistence type="predicted"/>
<organism evidence="2 3">
    <name type="scientific">Candidatus Kaiserbacteria bacterium RIFCSPHIGHO2_02_FULL_49_16</name>
    <dbReference type="NCBI Taxonomy" id="1798490"/>
    <lineage>
        <taxon>Bacteria</taxon>
        <taxon>Candidatus Kaiseribacteriota</taxon>
    </lineage>
</organism>
<keyword evidence="1" id="KW-1133">Transmembrane helix</keyword>
<keyword evidence="1" id="KW-0472">Membrane</keyword>
<reference evidence="2 3" key="1">
    <citation type="journal article" date="2016" name="Nat. Commun.">
        <title>Thousands of microbial genomes shed light on interconnected biogeochemical processes in an aquifer system.</title>
        <authorList>
            <person name="Anantharaman K."/>
            <person name="Brown C.T."/>
            <person name="Hug L.A."/>
            <person name="Sharon I."/>
            <person name="Castelle C.J."/>
            <person name="Probst A.J."/>
            <person name="Thomas B.C."/>
            <person name="Singh A."/>
            <person name="Wilkins M.J."/>
            <person name="Karaoz U."/>
            <person name="Brodie E.L."/>
            <person name="Williams K.H."/>
            <person name="Hubbard S.S."/>
            <person name="Banfield J.F."/>
        </authorList>
    </citation>
    <scope>NUCLEOTIDE SEQUENCE [LARGE SCALE GENOMIC DNA]</scope>
</reference>
<dbReference type="EMBL" id="MFLD01000038">
    <property type="protein sequence ID" value="OGG58685.1"/>
    <property type="molecule type" value="Genomic_DNA"/>
</dbReference>
<keyword evidence="1" id="KW-0812">Transmembrane</keyword>
<dbReference type="AlphaFoldDB" id="A0A1F6DBB8"/>
<sequence length="93" mass="10052">MVLLYGPSSKDWSHGLLKTDSHHTTKEGSMRNMWPVYVFLFLLFGILAAAAAWAFCGTSLFGVCHRVPTWQVVATVGVVSGAVVVAIAELQNS</sequence>
<dbReference type="Proteomes" id="UP000178042">
    <property type="component" value="Unassembled WGS sequence"/>
</dbReference>
<evidence type="ECO:0000256" key="1">
    <source>
        <dbReference type="SAM" id="Phobius"/>
    </source>
</evidence>
<accession>A0A1F6DBB8</accession>
<evidence type="ECO:0000313" key="3">
    <source>
        <dbReference type="Proteomes" id="UP000178042"/>
    </source>
</evidence>
<comment type="caution">
    <text evidence="2">The sequence shown here is derived from an EMBL/GenBank/DDBJ whole genome shotgun (WGS) entry which is preliminary data.</text>
</comment>
<evidence type="ECO:0000313" key="2">
    <source>
        <dbReference type="EMBL" id="OGG58685.1"/>
    </source>
</evidence>
<feature type="transmembrane region" description="Helical" evidence="1">
    <location>
        <begin position="36"/>
        <end position="63"/>
    </location>
</feature>
<name>A0A1F6DBB8_9BACT</name>